<dbReference type="EMBL" id="MU394321">
    <property type="protein sequence ID" value="KAI6085831.1"/>
    <property type="molecule type" value="Genomic_DNA"/>
</dbReference>
<evidence type="ECO:0000313" key="2">
    <source>
        <dbReference type="Proteomes" id="UP001497680"/>
    </source>
</evidence>
<sequence>MLTVAASWGFIFVTNLLDAGIPHQDISDGNIIIVDDQEDEEPKEILIDLGSAIELAERAGMDDESEVEIVGTRPFMDISVLDGERHTYRHDLESFLYVLLWVVITNHTGEPLEESKLRQQSSGD</sequence>
<proteinExistence type="predicted"/>
<dbReference type="Proteomes" id="UP001497680">
    <property type="component" value="Unassembled WGS sequence"/>
</dbReference>
<keyword evidence="2" id="KW-1185">Reference proteome</keyword>
<name>A0ACC0CZG0_9PEZI</name>
<gene>
    <name evidence="1" type="ORF">F4821DRAFT_239697</name>
</gene>
<comment type="caution">
    <text evidence="1">The sequence shown here is derived from an EMBL/GenBank/DDBJ whole genome shotgun (WGS) entry which is preliminary data.</text>
</comment>
<organism evidence="1 2">
    <name type="scientific">Hypoxylon rubiginosum</name>
    <dbReference type="NCBI Taxonomy" id="110542"/>
    <lineage>
        <taxon>Eukaryota</taxon>
        <taxon>Fungi</taxon>
        <taxon>Dikarya</taxon>
        <taxon>Ascomycota</taxon>
        <taxon>Pezizomycotina</taxon>
        <taxon>Sordariomycetes</taxon>
        <taxon>Xylariomycetidae</taxon>
        <taxon>Xylariales</taxon>
        <taxon>Hypoxylaceae</taxon>
        <taxon>Hypoxylon</taxon>
    </lineage>
</organism>
<protein>
    <submittedName>
        <fullName evidence="1">Uncharacterized protein</fullName>
    </submittedName>
</protein>
<reference evidence="1 2" key="1">
    <citation type="journal article" date="2022" name="New Phytol.">
        <title>Ecological generalism drives hyperdiversity of secondary metabolite gene clusters in xylarialean endophytes.</title>
        <authorList>
            <person name="Franco M.E.E."/>
            <person name="Wisecaver J.H."/>
            <person name="Arnold A.E."/>
            <person name="Ju Y.M."/>
            <person name="Slot J.C."/>
            <person name="Ahrendt S."/>
            <person name="Moore L.P."/>
            <person name="Eastman K.E."/>
            <person name="Scott K."/>
            <person name="Konkel Z."/>
            <person name="Mondo S.J."/>
            <person name="Kuo A."/>
            <person name="Hayes R.D."/>
            <person name="Haridas S."/>
            <person name="Andreopoulos B."/>
            <person name="Riley R."/>
            <person name="LaButti K."/>
            <person name="Pangilinan J."/>
            <person name="Lipzen A."/>
            <person name="Amirebrahimi M."/>
            <person name="Yan J."/>
            <person name="Adam C."/>
            <person name="Keymanesh K."/>
            <person name="Ng V."/>
            <person name="Louie K."/>
            <person name="Northen T."/>
            <person name="Drula E."/>
            <person name="Henrissat B."/>
            <person name="Hsieh H.M."/>
            <person name="Youens-Clark K."/>
            <person name="Lutzoni F."/>
            <person name="Miadlikowska J."/>
            <person name="Eastwood D.C."/>
            <person name="Hamelin R.C."/>
            <person name="Grigoriev I.V."/>
            <person name="U'Ren J.M."/>
        </authorList>
    </citation>
    <scope>NUCLEOTIDE SEQUENCE [LARGE SCALE GENOMIC DNA]</scope>
    <source>
        <strain evidence="1 2">ER1909</strain>
    </source>
</reference>
<accession>A0ACC0CZG0</accession>
<evidence type="ECO:0000313" key="1">
    <source>
        <dbReference type="EMBL" id="KAI6085831.1"/>
    </source>
</evidence>